<gene>
    <name evidence="11" type="primary">aroC</name>
    <name evidence="13" type="ORF">SAMN04489810_2586</name>
</gene>
<evidence type="ECO:0000313" key="13">
    <source>
        <dbReference type="EMBL" id="SDH27934.1"/>
    </source>
</evidence>
<keyword evidence="7 11" id="KW-0274">FAD</keyword>
<keyword evidence="8 11" id="KW-0521">NADP</keyword>
<dbReference type="OrthoDB" id="9771806at2"/>
<evidence type="ECO:0000256" key="8">
    <source>
        <dbReference type="ARBA" id="ARBA00022857"/>
    </source>
</evidence>
<keyword evidence="6 11" id="KW-0288">FMN</keyword>
<dbReference type="CDD" id="cd07304">
    <property type="entry name" value="Chorismate_synthase"/>
    <property type="match status" value="1"/>
</dbReference>
<dbReference type="PROSITE" id="PS00789">
    <property type="entry name" value="CHORISMATE_SYNTHASE_3"/>
    <property type="match status" value="1"/>
</dbReference>
<comment type="cofactor">
    <cofactor evidence="11 12">
        <name>FMNH2</name>
        <dbReference type="ChEBI" id="CHEBI:57618"/>
    </cofactor>
    <text evidence="11 12">Reduced FMN (FMNH(2)).</text>
</comment>
<evidence type="ECO:0000256" key="1">
    <source>
        <dbReference type="ARBA" id="ARBA00005044"/>
    </source>
</evidence>
<keyword evidence="9 11" id="KW-0057">Aromatic amino acid biosynthesis</keyword>
<dbReference type="AlphaFoldDB" id="A0A1G8B477"/>
<dbReference type="NCBIfam" id="NF003793">
    <property type="entry name" value="PRK05382.1"/>
    <property type="match status" value="1"/>
</dbReference>
<keyword evidence="4 11" id="KW-0028">Amino-acid biosynthesis</keyword>
<feature type="binding site" evidence="11">
    <location>
        <position position="299"/>
    </location>
    <ligand>
        <name>FMN</name>
        <dbReference type="ChEBI" id="CHEBI:58210"/>
    </ligand>
</feature>
<keyword evidence="10 11" id="KW-0456">Lyase</keyword>
<evidence type="ECO:0000256" key="2">
    <source>
        <dbReference type="ARBA" id="ARBA00008014"/>
    </source>
</evidence>
<evidence type="ECO:0000256" key="9">
    <source>
        <dbReference type="ARBA" id="ARBA00023141"/>
    </source>
</evidence>
<protein>
    <recommendedName>
        <fullName evidence="3 11">Chorismate synthase</fullName>
        <shortName evidence="11">CS</shortName>
        <ecNumber evidence="3 11">4.2.3.5</ecNumber>
    </recommendedName>
    <alternativeName>
        <fullName evidence="11">5-enolpyruvylshikimate-3-phosphate phospholyase</fullName>
    </alternativeName>
</protein>
<dbReference type="STRING" id="370764.SAMN04489810_2586"/>
<dbReference type="GO" id="GO:0010181">
    <property type="term" value="F:FMN binding"/>
    <property type="evidence" value="ECO:0007669"/>
    <property type="project" value="TreeGrafter"/>
</dbReference>
<comment type="catalytic activity">
    <reaction evidence="11 12">
        <text>5-O-(1-carboxyvinyl)-3-phosphoshikimate = chorismate + phosphate</text>
        <dbReference type="Rhea" id="RHEA:21020"/>
        <dbReference type="ChEBI" id="CHEBI:29748"/>
        <dbReference type="ChEBI" id="CHEBI:43474"/>
        <dbReference type="ChEBI" id="CHEBI:57701"/>
        <dbReference type="EC" id="4.2.3.5"/>
    </reaction>
</comment>
<keyword evidence="14" id="KW-1185">Reference proteome</keyword>
<dbReference type="Pfam" id="PF01264">
    <property type="entry name" value="Chorismate_synt"/>
    <property type="match status" value="1"/>
</dbReference>
<evidence type="ECO:0000256" key="11">
    <source>
        <dbReference type="HAMAP-Rule" id="MF_00300"/>
    </source>
</evidence>
<accession>A0A1G8B477</accession>
<name>A0A1G8B477_9MICO</name>
<comment type="similarity">
    <text evidence="2 11 12">Belongs to the chorismate synthase family.</text>
</comment>
<evidence type="ECO:0000256" key="6">
    <source>
        <dbReference type="ARBA" id="ARBA00022643"/>
    </source>
</evidence>
<sequence>MLRVLTAGESHGPELVAIMEGLPSGVPISLGGIRADLARRKLGYGRGSRMKFEEDDLAISGGVRHGLSMGSPIALRIGNTEWPKWVEVMSPEPVELTEKSRGRGAALTRPRPGHADLVGMQKYAFDESRPILERASARETAARVALGALARAFLGELGIRLVSHTLSIGPVRVPDGAALPTPDDVDALDADPLRCFDAATSARMVDEVDAARRDGDTLGGIVEVLAYGLPPGLGSHVHWDRRLDGQLAQALMSIQAIKGVEVGDGFETTRRRGSAAHDELFATDDGITRGSDRAGGTEGGMSTGTALRVRAGMKPIATVPHSLRTVDVATGDTASAHHQRSDVCAVPAAGVVAEAMVAIVLANSMLEKFGGDSIGETRRNLTSYLEQIPDTLRTAPASEAALLSHDLA</sequence>
<comment type="subunit">
    <text evidence="11">Homotetramer.</text>
</comment>
<dbReference type="PANTHER" id="PTHR21085">
    <property type="entry name" value="CHORISMATE SYNTHASE"/>
    <property type="match status" value="1"/>
</dbReference>
<feature type="binding site" evidence="11">
    <location>
        <begin position="134"/>
        <end position="136"/>
    </location>
    <ligand>
        <name>FMN</name>
        <dbReference type="ChEBI" id="CHEBI:58210"/>
    </ligand>
</feature>
<evidence type="ECO:0000256" key="3">
    <source>
        <dbReference type="ARBA" id="ARBA00013036"/>
    </source>
</evidence>
<reference evidence="13 14" key="1">
    <citation type="submission" date="2016-10" db="EMBL/GenBank/DDBJ databases">
        <authorList>
            <person name="de Groot N.N."/>
        </authorList>
    </citation>
    <scope>NUCLEOTIDE SEQUENCE [LARGE SCALE GENOMIC DNA]</scope>
    <source>
        <strain evidence="13 14">DSM 23142</strain>
    </source>
</reference>
<feature type="binding site" evidence="11">
    <location>
        <begin position="255"/>
        <end position="256"/>
    </location>
    <ligand>
        <name>FMN</name>
        <dbReference type="ChEBI" id="CHEBI:58210"/>
    </ligand>
</feature>
<dbReference type="GO" id="GO:0009423">
    <property type="term" value="P:chorismate biosynthetic process"/>
    <property type="evidence" value="ECO:0007669"/>
    <property type="project" value="UniProtKB-UniRule"/>
</dbReference>
<dbReference type="HAMAP" id="MF_00300">
    <property type="entry name" value="Chorismate_synth"/>
    <property type="match status" value="1"/>
</dbReference>
<dbReference type="Proteomes" id="UP000199009">
    <property type="component" value="Chromosome I"/>
</dbReference>
<dbReference type="Gene3D" id="3.60.150.10">
    <property type="entry name" value="Chorismate synthase AroC"/>
    <property type="match status" value="1"/>
</dbReference>
<dbReference type="NCBIfam" id="TIGR00033">
    <property type="entry name" value="aroC"/>
    <property type="match status" value="1"/>
</dbReference>
<evidence type="ECO:0000256" key="10">
    <source>
        <dbReference type="ARBA" id="ARBA00023239"/>
    </source>
</evidence>
<dbReference type="GO" id="GO:0004107">
    <property type="term" value="F:chorismate synthase activity"/>
    <property type="evidence" value="ECO:0007669"/>
    <property type="project" value="UniProtKB-UniRule"/>
</dbReference>
<dbReference type="EMBL" id="LT629692">
    <property type="protein sequence ID" value="SDH27934.1"/>
    <property type="molecule type" value="Genomic_DNA"/>
</dbReference>
<dbReference type="PANTHER" id="PTHR21085:SF0">
    <property type="entry name" value="CHORISMATE SYNTHASE"/>
    <property type="match status" value="1"/>
</dbReference>
<dbReference type="InterPro" id="IPR000453">
    <property type="entry name" value="Chorismate_synth"/>
</dbReference>
<evidence type="ECO:0000256" key="7">
    <source>
        <dbReference type="ARBA" id="ARBA00022827"/>
    </source>
</evidence>
<comment type="pathway">
    <text evidence="1 11 12">Metabolic intermediate biosynthesis; chorismate biosynthesis; chorismate from D-erythrose 4-phosphate and phosphoenolpyruvate: step 7/7.</text>
</comment>
<dbReference type="RefSeq" id="WP_091490890.1">
    <property type="nucleotide sequence ID" value="NZ_LT629692.1"/>
</dbReference>
<dbReference type="GO" id="GO:0009073">
    <property type="term" value="P:aromatic amino acid family biosynthetic process"/>
    <property type="evidence" value="ECO:0007669"/>
    <property type="project" value="UniProtKB-KW"/>
</dbReference>
<evidence type="ECO:0000256" key="4">
    <source>
        <dbReference type="ARBA" id="ARBA00022605"/>
    </source>
</evidence>
<dbReference type="GO" id="GO:0008652">
    <property type="term" value="P:amino acid biosynthetic process"/>
    <property type="evidence" value="ECO:0007669"/>
    <property type="project" value="UniProtKB-KW"/>
</dbReference>
<feature type="binding site" evidence="11">
    <location>
        <begin position="314"/>
        <end position="318"/>
    </location>
    <ligand>
        <name>FMN</name>
        <dbReference type="ChEBI" id="CHEBI:58210"/>
    </ligand>
</feature>
<evidence type="ECO:0000256" key="5">
    <source>
        <dbReference type="ARBA" id="ARBA00022630"/>
    </source>
</evidence>
<feature type="binding site" evidence="11">
    <location>
        <position position="340"/>
    </location>
    <ligand>
        <name>FMN</name>
        <dbReference type="ChEBI" id="CHEBI:58210"/>
    </ligand>
</feature>
<evidence type="ECO:0000256" key="12">
    <source>
        <dbReference type="RuleBase" id="RU000605"/>
    </source>
</evidence>
<feature type="binding site" evidence="11">
    <location>
        <position position="40"/>
    </location>
    <ligand>
        <name>NADP(+)</name>
        <dbReference type="ChEBI" id="CHEBI:58349"/>
    </ligand>
</feature>
<dbReference type="FunFam" id="3.60.150.10:FF:000002">
    <property type="entry name" value="Chorismate synthase"/>
    <property type="match status" value="1"/>
</dbReference>
<dbReference type="PROSITE" id="PS00787">
    <property type="entry name" value="CHORISMATE_SYNTHASE_1"/>
    <property type="match status" value="1"/>
</dbReference>
<organism evidence="13 14">
    <name type="scientific">Microbacterium pygmaeum</name>
    <dbReference type="NCBI Taxonomy" id="370764"/>
    <lineage>
        <taxon>Bacteria</taxon>
        <taxon>Bacillati</taxon>
        <taxon>Actinomycetota</taxon>
        <taxon>Actinomycetes</taxon>
        <taxon>Micrococcales</taxon>
        <taxon>Microbacteriaceae</taxon>
        <taxon>Microbacterium</taxon>
    </lineage>
</organism>
<dbReference type="UniPathway" id="UPA00053">
    <property type="reaction ID" value="UER00090"/>
</dbReference>
<proteinExistence type="inferred from homology"/>
<dbReference type="GO" id="GO:0005829">
    <property type="term" value="C:cytosol"/>
    <property type="evidence" value="ECO:0007669"/>
    <property type="project" value="TreeGrafter"/>
</dbReference>
<feature type="binding site" evidence="11">
    <location>
        <position position="46"/>
    </location>
    <ligand>
        <name>NADP(+)</name>
        <dbReference type="ChEBI" id="CHEBI:58349"/>
    </ligand>
</feature>
<keyword evidence="5 11" id="KW-0285">Flavoprotein</keyword>
<dbReference type="InterPro" id="IPR020541">
    <property type="entry name" value="Chorismate_synthase_CS"/>
</dbReference>
<dbReference type="PIRSF" id="PIRSF001456">
    <property type="entry name" value="Chorismate_synth"/>
    <property type="match status" value="1"/>
</dbReference>
<dbReference type="EC" id="4.2.3.5" evidence="3 11"/>
<comment type="function">
    <text evidence="11">Catalyzes the anti-1,4-elimination of the C-3 phosphate and the C-6 proR hydrogen from 5-enolpyruvylshikimate-3-phosphate (EPSP) to yield chorismate, which is the branch point compound that serves as the starting substrate for the three terminal pathways of aromatic amino acid biosynthesis. This reaction introduces a second double bond into the aromatic ring system.</text>
</comment>
<dbReference type="SUPFAM" id="SSF103263">
    <property type="entry name" value="Chorismate synthase, AroC"/>
    <property type="match status" value="1"/>
</dbReference>
<dbReference type="PROSITE" id="PS00788">
    <property type="entry name" value="CHORISMATE_SYNTHASE_2"/>
    <property type="match status" value="1"/>
</dbReference>
<evidence type="ECO:0000313" key="14">
    <source>
        <dbReference type="Proteomes" id="UP000199009"/>
    </source>
</evidence>
<dbReference type="InterPro" id="IPR035904">
    <property type="entry name" value="Chorismate_synth_AroC_sf"/>
</dbReference>